<dbReference type="Gene3D" id="1.10.287.110">
    <property type="entry name" value="DnaJ domain"/>
    <property type="match status" value="1"/>
</dbReference>
<dbReference type="SUPFAM" id="SSF46565">
    <property type="entry name" value="Chaperone J-domain"/>
    <property type="match status" value="1"/>
</dbReference>
<evidence type="ECO:0000256" key="1">
    <source>
        <dbReference type="SAM" id="MobiDB-lite"/>
    </source>
</evidence>
<dbReference type="Pfam" id="PF00226">
    <property type="entry name" value="DnaJ"/>
    <property type="match status" value="1"/>
</dbReference>
<dbReference type="RefSeq" id="XP_040754763.1">
    <property type="nucleotide sequence ID" value="XM_040899793.1"/>
</dbReference>
<dbReference type="PROSITE" id="PS50076">
    <property type="entry name" value="DNAJ_2"/>
    <property type="match status" value="1"/>
</dbReference>
<dbReference type="AlphaFoldDB" id="A0A2T5M4A6"/>
<evidence type="ECO:0000259" key="2">
    <source>
        <dbReference type="PROSITE" id="PS50076"/>
    </source>
</evidence>
<gene>
    <name evidence="3" type="ORF">P175DRAFT_0530479</name>
</gene>
<feature type="compositionally biased region" description="Basic and acidic residues" evidence="1">
    <location>
        <begin position="255"/>
        <end position="271"/>
    </location>
</feature>
<feature type="region of interest" description="Disordered" evidence="1">
    <location>
        <begin position="232"/>
        <end position="392"/>
    </location>
</feature>
<comment type="caution">
    <text evidence="3">The sequence shown here is derived from an EMBL/GenBank/DDBJ whole genome shotgun (WGS) entry which is preliminary data.</text>
</comment>
<proteinExistence type="predicted"/>
<reference evidence="3 4" key="1">
    <citation type="journal article" date="2018" name="Proc. Natl. Acad. Sci. U.S.A.">
        <title>Linking secondary metabolites to gene clusters through genome sequencing of six diverse Aspergillus species.</title>
        <authorList>
            <person name="Kaerboelling I."/>
            <person name="Vesth T.C."/>
            <person name="Frisvad J.C."/>
            <person name="Nybo J.L."/>
            <person name="Theobald S."/>
            <person name="Kuo A."/>
            <person name="Bowyer P."/>
            <person name="Matsuda Y."/>
            <person name="Mondo S."/>
            <person name="Lyhne E.K."/>
            <person name="Kogle M.E."/>
            <person name="Clum A."/>
            <person name="Lipzen A."/>
            <person name="Salamov A."/>
            <person name="Ngan C.Y."/>
            <person name="Daum C."/>
            <person name="Chiniquy J."/>
            <person name="Barry K."/>
            <person name="LaButti K."/>
            <person name="Haridas S."/>
            <person name="Simmons B.A."/>
            <person name="Magnuson J.K."/>
            <person name="Mortensen U.H."/>
            <person name="Larsen T.O."/>
            <person name="Grigoriev I.V."/>
            <person name="Baker S.E."/>
            <person name="Andersen M.R."/>
        </authorList>
    </citation>
    <scope>NUCLEOTIDE SEQUENCE [LARGE SCALE GENOMIC DNA]</scope>
    <source>
        <strain evidence="3 4">IBT 24754</strain>
    </source>
</reference>
<dbReference type="VEuPathDB" id="FungiDB:P175DRAFT_0530479"/>
<feature type="compositionally biased region" description="Acidic residues" evidence="1">
    <location>
        <begin position="232"/>
        <end position="254"/>
    </location>
</feature>
<name>A0A2T5M4A6_9EURO</name>
<dbReference type="OrthoDB" id="442087at2759"/>
<dbReference type="CDD" id="cd06257">
    <property type="entry name" value="DnaJ"/>
    <property type="match status" value="1"/>
</dbReference>
<dbReference type="EMBL" id="MSFN02000002">
    <property type="protein sequence ID" value="PTU23371.1"/>
    <property type="molecule type" value="Genomic_DNA"/>
</dbReference>
<evidence type="ECO:0000313" key="4">
    <source>
        <dbReference type="Proteomes" id="UP000244073"/>
    </source>
</evidence>
<accession>A0A2T5M4A6</accession>
<dbReference type="PANTHER" id="PTHR24074">
    <property type="entry name" value="CO-CHAPERONE PROTEIN DJLA"/>
    <property type="match status" value="1"/>
</dbReference>
<feature type="compositionally biased region" description="Low complexity" evidence="1">
    <location>
        <begin position="367"/>
        <end position="378"/>
    </location>
</feature>
<dbReference type="InterPro" id="IPR001623">
    <property type="entry name" value="DnaJ_domain"/>
</dbReference>
<dbReference type="GeneID" id="63816675"/>
<evidence type="ECO:0000313" key="3">
    <source>
        <dbReference type="EMBL" id="PTU23371.1"/>
    </source>
</evidence>
<dbReference type="InterPro" id="IPR050817">
    <property type="entry name" value="DjlA_DnaK_co-chaperone"/>
</dbReference>
<dbReference type="PRINTS" id="PR00625">
    <property type="entry name" value="JDOMAIN"/>
</dbReference>
<feature type="region of interest" description="Disordered" evidence="1">
    <location>
        <begin position="83"/>
        <end position="104"/>
    </location>
</feature>
<protein>
    <recommendedName>
        <fullName evidence="2">J domain-containing protein</fullName>
    </recommendedName>
</protein>
<organism evidence="3 4">
    <name type="scientific">Aspergillus ochraceoroseus IBT 24754</name>
    <dbReference type="NCBI Taxonomy" id="1392256"/>
    <lineage>
        <taxon>Eukaryota</taxon>
        <taxon>Fungi</taxon>
        <taxon>Dikarya</taxon>
        <taxon>Ascomycota</taxon>
        <taxon>Pezizomycotina</taxon>
        <taxon>Eurotiomycetes</taxon>
        <taxon>Eurotiomycetidae</taxon>
        <taxon>Eurotiales</taxon>
        <taxon>Aspergillaceae</taxon>
        <taxon>Aspergillus</taxon>
        <taxon>Aspergillus subgen. Nidulantes</taxon>
    </lineage>
</organism>
<sequence>MSAASNPNPMNCYEILRIPPNATLKDINSAYKRLALKHHPDKTGGDDTITEFQKIQQAVEILRDHSRRQKHDEELARHGGRLYTGSSAAAGERQSQSRPMFSSGYAGWRPQGTWRSRFHSAYSEKYMYSYRHSVHMDPYSKESQEEMARCAKEREMDERIRRNMEAFAEDLVKETEREWGREEKMNMGGGSEGFEEVDEVCDLFEKNVQEEEEEEEEEDPFDDHWFVTEENAGEEVAEENTEIDIEDEAEVDIDIDGKVPDAYTDSKHDPDIWAGPGAEADADAQAGVNANVDDYPGNLNETEEQSNTEYMTASPGILSDSHWDDDDIASDSFSEANQAPGKAEAYFTNEPGSENDLELTNRDEADIFSSEEISASEEPTSQTVPDTRNRSETHVSSHLAPFIPFFTTKLAHASGRYTQEDLHTELKGMVLETFCGWLESLRITIPGASPRETNQSPHECLHRGFWIKELDCDECEACHMWMPLYTLVCPGCGIKKCVGCKFSGEE</sequence>
<feature type="domain" description="J" evidence="2">
    <location>
        <begin position="11"/>
        <end position="75"/>
    </location>
</feature>
<dbReference type="SMART" id="SM00271">
    <property type="entry name" value="DnaJ"/>
    <property type="match status" value="1"/>
</dbReference>
<dbReference type="InterPro" id="IPR036869">
    <property type="entry name" value="J_dom_sf"/>
</dbReference>
<dbReference type="Proteomes" id="UP000244073">
    <property type="component" value="Unassembled WGS sequence"/>
</dbReference>